<feature type="compositionally biased region" description="Acidic residues" evidence="6">
    <location>
        <begin position="1413"/>
        <end position="1423"/>
    </location>
</feature>
<dbReference type="InterPro" id="IPR047153">
    <property type="entry name" value="TRIM45/56/19-like"/>
</dbReference>
<feature type="compositionally biased region" description="Polar residues" evidence="6">
    <location>
        <begin position="430"/>
        <end position="460"/>
    </location>
</feature>
<feature type="region of interest" description="Disordered" evidence="6">
    <location>
        <begin position="1005"/>
        <end position="1044"/>
    </location>
</feature>
<feature type="compositionally biased region" description="Low complexity" evidence="6">
    <location>
        <begin position="467"/>
        <end position="481"/>
    </location>
</feature>
<dbReference type="CDD" id="cd19775">
    <property type="entry name" value="Bbox2_TIF1_C-VI"/>
    <property type="match status" value="1"/>
</dbReference>
<feature type="compositionally biased region" description="Polar residues" evidence="6">
    <location>
        <begin position="973"/>
        <end position="982"/>
    </location>
</feature>
<reference evidence="9" key="2">
    <citation type="submission" date="2025-08" db="UniProtKB">
        <authorList>
            <consortium name="Ensembl"/>
        </authorList>
    </citation>
    <scope>IDENTIFICATION</scope>
</reference>
<accession>A0A667ZI08</accession>
<feature type="region of interest" description="Disordered" evidence="6">
    <location>
        <begin position="947"/>
        <end position="985"/>
    </location>
</feature>
<feature type="domain" description="B box-type" evidence="8">
    <location>
        <begin position="81"/>
        <end position="128"/>
    </location>
</feature>
<dbReference type="PANTHER" id="PTHR25462:SF299">
    <property type="entry name" value="E3 UBIQUITIN-PROTEIN LIGASE TRIM56"/>
    <property type="match status" value="1"/>
</dbReference>
<evidence type="ECO:0000313" key="9">
    <source>
        <dbReference type="Ensembl" id="ENSMMDP00005042625.1"/>
    </source>
</evidence>
<evidence type="ECO:0000256" key="6">
    <source>
        <dbReference type="SAM" id="MobiDB-lite"/>
    </source>
</evidence>
<dbReference type="Proteomes" id="UP000472263">
    <property type="component" value="Chromosome 16"/>
</dbReference>
<feature type="compositionally biased region" description="Low complexity" evidence="6">
    <location>
        <begin position="411"/>
        <end position="429"/>
    </location>
</feature>
<name>A0A667ZI08_9TELE</name>
<feature type="domain" description="B box-type" evidence="8">
    <location>
        <begin position="19"/>
        <end position="65"/>
    </location>
</feature>
<dbReference type="GO" id="GO:0060340">
    <property type="term" value="P:positive regulation of type I interferon-mediated signaling pathway"/>
    <property type="evidence" value="ECO:0007669"/>
    <property type="project" value="TreeGrafter"/>
</dbReference>
<dbReference type="GO" id="GO:0045087">
    <property type="term" value="P:innate immune response"/>
    <property type="evidence" value="ECO:0007669"/>
    <property type="project" value="TreeGrafter"/>
</dbReference>
<dbReference type="PANTHER" id="PTHR25462">
    <property type="entry name" value="BONUS, ISOFORM C-RELATED"/>
    <property type="match status" value="1"/>
</dbReference>
<dbReference type="InParanoid" id="A0A667ZI08"/>
<dbReference type="InterPro" id="IPR013083">
    <property type="entry name" value="Znf_RING/FYVE/PHD"/>
</dbReference>
<dbReference type="InterPro" id="IPR019787">
    <property type="entry name" value="Znf_PHD-finger"/>
</dbReference>
<feature type="compositionally biased region" description="Polar residues" evidence="6">
    <location>
        <begin position="566"/>
        <end position="579"/>
    </location>
</feature>
<dbReference type="InterPro" id="IPR019786">
    <property type="entry name" value="Zinc_finger_PHD-type_CS"/>
</dbReference>
<feature type="coiled-coil region" evidence="5">
    <location>
        <begin position="205"/>
        <end position="232"/>
    </location>
</feature>
<feature type="region of interest" description="Disordered" evidence="6">
    <location>
        <begin position="624"/>
        <end position="656"/>
    </location>
</feature>
<dbReference type="CDD" id="cd15541">
    <property type="entry name" value="PHD_TIF1_like"/>
    <property type="match status" value="1"/>
</dbReference>
<dbReference type="InterPro" id="IPR000315">
    <property type="entry name" value="Znf_B-box"/>
</dbReference>
<evidence type="ECO:0000256" key="5">
    <source>
        <dbReference type="SAM" id="Coils"/>
    </source>
</evidence>
<dbReference type="PROSITE" id="PS50119">
    <property type="entry name" value="ZF_BBOX"/>
    <property type="match status" value="2"/>
</dbReference>
<feature type="region of interest" description="Disordered" evidence="6">
    <location>
        <begin position="1383"/>
        <end position="1430"/>
    </location>
</feature>
<feature type="compositionally biased region" description="Low complexity" evidence="6">
    <location>
        <begin position="523"/>
        <end position="561"/>
    </location>
</feature>
<evidence type="ECO:0000256" key="1">
    <source>
        <dbReference type="ARBA" id="ARBA00022723"/>
    </source>
</evidence>
<feature type="region of interest" description="Disordered" evidence="6">
    <location>
        <begin position="1"/>
        <end position="20"/>
    </location>
</feature>
<dbReference type="Gene3D" id="3.30.40.10">
    <property type="entry name" value="Zinc/RING finger domain, C3HC4 (zinc finger)"/>
    <property type="match status" value="1"/>
</dbReference>
<dbReference type="GO" id="GO:0008270">
    <property type="term" value="F:zinc ion binding"/>
    <property type="evidence" value="ECO:0007669"/>
    <property type="project" value="UniProtKB-KW"/>
</dbReference>
<dbReference type="Pfam" id="PF00643">
    <property type="entry name" value="zf-B_box"/>
    <property type="match status" value="1"/>
</dbReference>
<dbReference type="PROSITE" id="PS01359">
    <property type="entry name" value="ZF_PHD_1"/>
    <property type="match status" value="1"/>
</dbReference>
<evidence type="ECO:0000256" key="2">
    <source>
        <dbReference type="ARBA" id="ARBA00022771"/>
    </source>
</evidence>
<dbReference type="PROSITE" id="PS50016">
    <property type="entry name" value="ZF_PHD_2"/>
    <property type="match status" value="1"/>
</dbReference>
<keyword evidence="3" id="KW-0862">Zinc</keyword>
<gene>
    <name evidence="9" type="primary">trim33l</name>
</gene>
<keyword evidence="10" id="KW-1185">Reference proteome</keyword>
<dbReference type="GO" id="GO:0061630">
    <property type="term" value="F:ubiquitin protein ligase activity"/>
    <property type="evidence" value="ECO:0007669"/>
    <property type="project" value="TreeGrafter"/>
</dbReference>
<dbReference type="GeneTree" id="ENSGT00940000156361"/>
<evidence type="ECO:0000313" key="10">
    <source>
        <dbReference type="Proteomes" id="UP000472263"/>
    </source>
</evidence>
<feature type="compositionally biased region" description="Polar residues" evidence="6">
    <location>
        <begin position="645"/>
        <end position="656"/>
    </location>
</feature>
<feature type="region of interest" description="Disordered" evidence="6">
    <location>
        <begin position="1100"/>
        <end position="1121"/>
    </location>
</feature>
<reference evidence="9" key="1">
    <citation type="submission" date="2019-06" db="EMBL/GenBank/DDBJ databases">
        <authorList>
            <consortium name="Wellcome Sanger Institute Data Sharing"/>
        </authorList>
    </citation>
    <scope>NUCLEOTIDE SEQUENCE [LARGE SCALE GENOMIC DNA]</scope>
</reference>
<feature type="region of interest" description="Disordered" evidence="6">
    <location>
        <begin position="326"/>
        <end position="580"/>
    </location>
</feature>
<feature type="compositionally biased region" description="Polar residues" evidence="6">
    <location>
        <begin position="626"/>
        <end position="637"/>
    </location>
</feature>
<proteinExistence type="predicted"/>
<dbReference type="Gene3D" id="3.30.160.60">
    <property type="entry name" value="Classic Zinc Finger"/>
    <property type="match status" value="1"/>
</dbReference>
<keyword evidence="5" id="KW-0175">Coiled coil</keyword>
<dbReference type="SMART" id="SM00336">
    <property type="entry name" value="BBOX"/>
    <property type="match status" value="2"/>
</dbReference>
<dbReference type="Ensembl" id="ENSMMDT00005043491.1">
    <property type="protein sequence ID" value="ENSMMDP00005042625.1"/>
    <property type="gene ID" value="ENSMMDG00005019650.1"/>
</dbReference>
<evidence type="ECO:0000259" key="8">
    <source>
        <dbReference type="PROSITE" id="PS50119"/>
    </source>
</evidence>
<dbReference type="SUPFAM" id="SSF57845">
    <property type="entry name" value="B-box zinc-binding domain"/>
    <property type="match status" value="1"/>
</dbReference>
<evidence type="ECO:0000256" key="4">
    <source>
        <dbReference type="PROSITE-ProRule" id="PRU00024"/>
    </source>
</evidence>
<reference evidence="9" key="3">
    <citation type="submission" date="2025-09" db="UniProtKB">
        <authorList>
            <consortium name="Ensembl"/>
        </authorList>
    </citation>
    <scope>IDENTIFICATION</scope>
</reference>
<dbReference type="GO" id="GO:0005654">
    <property type="term" value="C:nucleoplasm"/>
    <property type="evidence" value="ECO:0007669"/>
    <property type="project" value="TreeGrafter"/>
</dbReference>
<evidence type="ECO:0000256" key="3">
    <source>
        <dbReference type="ARBA" id="ARBA00022833"/>
    </source>
</evidence>
<dbReference type="InterPro" id="IPR011011">
    <property type="entry name" value="Znf_FYVE_PHD"/>
</dbReference>
<keyword evidence="2 4" id="KW-0863">Zinc-finger</keyword>
<evidence type="ECO:0000259" key="7">
    <source>
        <dbReference type="PROSITE" id="PS50016"/>
    </source>
</evidence>
<feature type="compositionally biased region" description="Low complexity" evidence="6">
    <location>
        <begin position="344"/>
        <end position="376"/>
    </location>
</feature>
<feature type="compositionally biased region" description="Polar residues" evidence="6">
    <location>
        <begin position="326"/>
        <end position="343"/>
    </location>
</feature>
<sequence length="1464" mass="157100">MSDCAAPRPAEQQAAGSGGADVTCCSCGGLPSSGWCVECAEALCAECVSAHRRVKMTRAHRIQSRAPPDADVRSSGEVPPPVSRLCQIHPREPLQLFCFPCGQLTCRDCQLMAHRNHRYQFVHEALASQKQHLDSLMELLKGQRDTAHRTLQDLDTRLKDIDAHQNKLGEAVHRLFTVLVQDLKQRLLHLIQNVTKSYKVEIDLIERRRAALRRLQEKQQLLHQEAERARSSSDLAGLLTFRAQVEPQLKELLSKNISLPQKMIDIRLVVTTETYKSLFSFVDLRVSSVPFSRSQDRPQNSVCSTLSKNTAVRNQKTTALDLACTSSITPQTPSGAPQTPSGAPQTSSGTPQTPSGTPQTPSGVPQTSSSTPQIPSGAPQSPSIAPQTPSGAPYTFSSAPRTPSGARHTFSSAPQSASSAPQIPSGGPPTFSSVLQFASGTLQSSSGAPRTPSGTPQTPSGARHTFSSVPQSASSAPQIPSCGPPTFSSVLQFASGTLQSSSGAPRTHSGTPQTPSGAPHTFSSAPQSASSAPQIPSGAPHTFSGAPQSASSAPQIPSGAPHAFTSAPQTPSSALQTPSACLGPSLSDLFPKLGKASNPPTPVSSVPGSQQSLCTPISSCLDLHQTHSPGTRTSSAPDTGVPPASTAQASLSTMTKPNQLSASQPYILQPTCLLLNSAQTASTSQAYVQSNYTQGTMPTAIPLQPSLVTNPLLWVSAVQNQHQALSVALRTQSQSSAVLLSNTQSIMYNTSFTSPNAAVLQHAMPSNKSQTGSVSVNQSQPGQAFVSHLQPSGVQSNTEISHIQPSAVTVYNVPQKVQVTVAQAVQSAGVELQQQLNTNNSNLPAVPEKCQTNPCQSSAGQHIKPPSNPEQTALATLDKHNATKQKHPLLTYYLTKPPSGSPPDRNFEITCEKNIDSVQQPSAISCNDSLPQHQYPSPTVKAIADSACDSSTPQVSELVGAASQQEPAEDEPTSTVPETETAVQDDYTVPSDLSFSWDDGTLSSLLDKDSDGRPSVGENTENTIHTDPERAVQPSASQAVVEPKAKSSENKLRCFEDMASFIDQYLMDSTRLKNESTEQEEEEVTDSIRPALHPVKRETTSDWRDGAPTTETFRGTDASRRNSGVCSGHAADCEAHSFAKEDADCKSSHWQPRVSLFRLPIATPRPGRALPRFLLLPGHADDQIHLRQIDEDEQSSVGDLEYLEPLFSPETPGLLQDVTCCVCRCVGSCVMCDACGRGFHRDCHIPAVRSSDWTAWNCSLCQDLSDPSDPYGPDRHKTSCLSLLNQRKCEHLLLFLLCEDSAHVCSPAQVSAISERLSLLRSPPFRTPAEFVSDIWCLFDAASQDSEVLIRLRRRFQSRLVETLGVELHPSLLQHGMLGWADEPAGSEVGTDEEGGWTETSQDGSSASRQGLSEEEEEEEEEGGGVMSAARCRPFAAGRGCWSQETQLRETRRRLRDFLDSRKT</sequence>
<protein>
    <submittedName>
        <fullName evidence="9">Transcription intermediary factor 1-alpha-like</fullName>
    </submittedName>
</protein>
<organism evidence="9 10">
    <name type="scientific">Myripristis murdjan</name>
    <name type="common">pinecone soldierfish</name>
    <dbReference type="NCBI Taxonomy" id="586833"/>
    <lineage>
        <taxon>Eukaryota</taxon>
        <taxon>Metazoa</taxon>
        <taxon>Chordata</taxon>
        <taxon>Craniata</taxon>
        <taxon>Vertebrata</taxon>
        <taxon>Euteleostomi</taxon>
        <taxon>Actinopterygii</taxon>
        <taxon>Neopterygii</taxon>
        <taxon>Teleostei</taxon>
        <taxon>Neoteleostei</taxon>
        <taxon>Acanthomorphata</taxon>
        <taxon>Holocentriformes</taxon>
        <taxon>Holocentridae</taxon>
        <taxon>Myripristis</taxon>
    </lineage>
</organism>
<keyword evidence="1" id="KW-0479">Metal-binding</keyword>
<feature type="compositionally biased region" description="Polar residues" evidence="6">
    <location>
        <begin position="1398"/>
        <end position="1411"/>
    </location>
</feature>
<feature type="domain" description="PHD-type" evidence="7">
    <location>
        <begin position="1217"/>
        <end position="1264"/>
    </location>
</feature>
<feature type="compositionally biased region" description="Polar residues" evidence="6">
    <location>
        <begin position="378"/>
        <end position="401"/>
    </location>
</feature>
<dbReference type="SUPFAM" id="SSF57903">
    <property type="entry name" value="FYVE/PHD zinc finger"/>
    <property type="match status" value="1"/>
</dbReference>
<feature type="compositionally biased region" description="Polar residues" evidence="6">
    <location>
        <begin position="486"/>
        <end position="516"/>
    </location>
</feature>